<reference evidence="11" key="1">
    <citation type="journal article" date="2014" name="Genome Announc.">
        <title>Draft Genome Sequence of Mycobacterium triplex DSM 44626.</title>
        <authorList>
            <person name="Sassi M."/>
            <person name="Croce O."/>
            <person name="Robert C."/>
            <person name="Raoult D."/>
            <person name="Drancourt M."/>
        </authorList>
    </citation>
    <scope>NUCLEOTIDE SEQUENCE [LARGE SCALE GENOMIC DNA]</scope>
    <source>
        <strain evidence="11">DSM 44626</strain>
    </source>
</reference>
<keyword evidence="7 9" id="KW-0406">Ion transport</keyword>
<evidence type="ECO:0000256" key="8">
    <source>
        <dbReference type="ARBA" id="ARBA00023136"/>
    </source>
</evidence>
<reference evidence="11" key="2">
    <citation type="submission" date="2014-04" db="EMBL/GenBank/DDBJ databases">
        <authorList>
            <person name="Urmite Genomes U."/>
        </authorList>
    </citation>
    <scope>NUCLEOTIDE SEQUENCE</scope>
    <source>
        <strain evidence="11">DSM 44626</strain>
    </source>
</reference>
<feature type="transmembrane region" description="Helical" evidence="9">
    <location>
        <begin position="136"/>
        <end position="159"/>
    </location>
</feature>
<feature type="transmembrane region" description="Helical" evidence="9">
    <location>
        <begin position="171"/>
        <end position="190"/>
    </location>
</feature>
<keyword evidence="8 9" id="KW-0472">Membrane</keyword>
<feature type="transmembrane region" description="Helical" evidence="9">
    <location>
        <begin position="15"/>
        <end position="32"/>
    </location>
</feature>
<feature type="transmembrane region" description="Helical" evidence="9">
    <location>
        <begin position="306"/>
        <end position="331"/>
    </location>
</feature>
<dbReference type="PANTHER" id="PTHR31503">
    <property type="entry name" value="VACUOLAR CALCIUM ION TRANSPORTER"/>
    <property type="match status" value="1"/>
</dbReference>
<dbReference type="HOGENOM" id="CLU_008721_2_2_11"/>
<feature type="transmembrane region" description="Helical" evidence="9">
    <location>
        <begin position="103"/>
        <end position="124"/>
    </location>
</feature>
<dbReference type="EMBL" id="HG964446">
    <property type="protein sequence ID" value="CDO86183.1"/>
    <property type="molecule type" value="Genomic_DNA"/>
</dbReference>
<sequence>MSAAATPVLVRSDRILLLLSVALTLCAGFAHYGGWNSVLTFIVAAAAVGVLAAVVGHSVDQLGDRFGAGATGVLQSALGNLPELFICLFSLRHGLVDVVRAALVGSILANLLLVLGLAFVAGGLRHGPQQLGSNRARTVTVLMLLSVTALSIPSVAYWIHTPASHHEDALSIVVSVLLLGLFALSLPASLRRDDHEVESAGFHEHPRWPVWLAIGMLAAAGVLAAFVSEWFVDALQPAMHALNISEVFAGLVVVAIAGNAVENFVGIQLAAKGQSAYAFSVVLNSPLQISLVLGPVLVLVSQFAGMAGLTLVFSPMLVVALLLAVVLTAFISFDGESTWLEGATLVVLYGIIAASFWWG</sequence>
<feature type="transmembrane region" description="Helical" evidence="9">
    <location>
        <begin position="277"/>
        <end position="300"/>
    </location>
</feature>
<dbReference type="Proteomes" id="UP000193710">
    <property type="component" value="Unassembled WGS sequence"/>
</dbReference>
<evidence type="ECO:0000256" key="5">
    <source>
        <dbReference type="ARBA" id="ARBA00022837"/>
    </source>
</evidence>
<dbReference type="InterPro" id="IPR004713">
    <property type="entry name" value="CaH_exchang"/>
</dbReference>
<comment type="subcellular location">
    <subcellularLocation>
        <location evidence="1">Endomembrane system</location>
        <topology evidence="1">Multi-pass membrane protein</topology>
    </subcellularLocation>
</comment>
<feature type="domain" description="Sodium/calcium exchanger membrane region" evidence="10">
    <location>
        <begin position="37"/>
        <end position="186"/>
    </location>
</feature>
<feature type="transmembrane region" description="Helical" evidence="9">
    <location>
        <begin position="338"/>
        <end position="358"/>
    </location>
</feature>
<dbReference type="Proteomes" id="UP000028880">
    <property type="component" value="Unassembled WGS sequence"/>
</dbReference>
<protein>
    <recommendedName>
        <fullName evidence="9">Ca(2+)/H(+) antiporter</fullName>
    </recommendedName>
</protein>
<dbReference type="EMBL" id="LQPY01000042">
    <property type="protein sequence ID" value="ORW99116.1"/>
    <property type="molecule type" value="Genomic_DNA"/>
</dbReference>
<evidence type="ECO:0000256" key="3">
    <source>
        <dbReference type="ARBA" id="ARBA00022568"/>
    </source>
</evidence>
<feature type="domain" description="Sodium/calcium exchanger membrane region" evidence="10">
    <location>
        <begin position="213"/>
        <end position="357"/>
    </location>
</feature>
<organism evidence="11">
    <name type="scientific">Mycobacterium triplex</name>
    <dbReference type="NCBI Taxonomy" id="47839"/>
    <lineage>
        <taxon>Bacteria</taxon>
        <taxon>Bacillati</taxon>
        <taxon>Actinomycetota</taxon>
        <taxon>Actinomycetes</taxon>
        <taxon>Mycobacteriales</taxon>
        <taxon>Mycobacteriaceae</taxon>
        <taxon>Mycobacterium</taxon>
        <taxon>Mycobacterium simiae complex</taxon>
    </lineage>
</organism>
<dbReference type="PANTHER" id="PTHR31503:SF22">
    <property type="entry name" value="VACUOLAR CALCIUM ION TRANSPORTER"/>
    <property type="match status" value="1"/>
</dbReference>
<evidence type="ECO:0000256" key="4">
    <source>
        <dbReference type="ARBA" id="ARBA00022692"/>
    </source>
</evidence>
<dbReference type="STRING" id="47839.BN973_00524"/>
<gene>
    <name evidence="12" type="ORF">AWC29_29500</name>
    <name evidence="11" type="ORF">BN973_00524</name>
</gene>
<evidence type="ECO:0000259" key="10">
    <source>
        <dbReference type="Pfam" id="PF01699"/>
    </source>
</evidence>
<proteinExistence type="inferred from homology"/>
<dbReference type="GO" id="GO:0015369">
    <property type="term" value="F:calcium:proton antiporter activity"/>
    <property type="evidence" value="ECO:0007669"/>
    <property type="project" value="UniProtKB-UniRule"/>
</dbReference>
<feature type="transmembrane region" description="Helical" evidence="9">
    <location>
        <begin position="38"/>
        <end position="56"/>
    </location>
</feature>
<dbReference type="NCBIfam" id="TIGR00378">
    <property type="entry name" value="cax"/>
    <property type="match status" value="1"/>
</dbReference>
<feature type="transmembrane region" description="Helical" evidence="9">
    <location>
        <begin position="210"/>
        <end position="227"/>
    </location>
</feature>
<dbReference type="GO" id="GO:0016020">
    <property type="term" value="C:membrane"/>
    <property type="evidence" value="ECO:0007669"/>
    <property type="project" value="InterPro"/>
</dbReference>
<keyword evidence="9" id="KW-0050">Antiport</keyword>
<keyword evidence="13" id="KW-1185">Reference proteome</keyword>
<dbReference type="GO" id="GO:0012505">
    <property type="term" value="C:endomembrane system"/>
    <property type="evidence" value="ECO:0007669"/>
    <property type="project" value="UniProtKB-SubCell"/>
</dbReference>
<dbReference type="Gene3D" id="1.20.1420.30">
    <property type="entry name" value="NCX, central ion-binding region"/>
    <property type="match status" value="1"/>
</dbReference>
<evidence type="ECO:0000256" key="7">
    <source>
        <dbReference type="ARBA" id="ARBA00023065"/>
    </source>
</evidence>
<evidence type="ECO:0000313" key="13">
    <source>
        <dbReference type="Proteomes" id="UP000193710"/>
    </source>
</evidence>
<evidence type="ECO:0000256" key="6">
    <source>
        <dbReference type="ARBA" id="ARBA00022989"/>
    </source>
</evidence>
<comment type="function">
    <text evidence="9">Ca(+)/H(+) antiporter that extrudes calcium in exchange for external protons.</text>
</comment>
<evidence type="ECO:0000313" key="12">
    <source>
        <dbReference type="EMBL" id="ORW99116.1"/>
    </source>
</evidence>
<dbReference type="eggNOG" id="COG0387">
    <property type="taxonomic scope" value="Bacteria"/>
</dbReference>
<keyword evidence="2 9" id="KW-0813">Transport</keyword>
<evidence type="ECO:0000256" key="2">
    <source>
        <dbReference type="ARBA" id="ARBA00022448"/>
    </source>
</evidence>
<keyword evidence="4 9" id="KW-0812">Transmembrane</keyword>
<evidence type="ECO:0000313" key="11">
    <source>
        <dbReference type="EMBL" id="CDO86183.1"/>
    </source>
</evidence>
<dbReference type="OrthoDB" id="8438242at2"/>
<dbReference type="AlphaFoldDB" id="A0A024JSJ9"/>
<evidence type="ECO:0000256" key="1">
    <source>
        <dbReference type="ARBA" id="ARBA00004127"/>
    </source>
</evidence>
<dbReference type="InterPro" id="IPR004798">
    <property type="entry name" value="CAX-like"/>
</dbReference>
<keyword evidence="3 9" id="KW-0109">Calcium transport</keyword>
<dbReference type="InterPro" id="IPR004837">
    <property type="entry name" value="NaCa_Exmemb"/>
</dbReference>
<dbReference type="GO" id="GO:0006874">
    <property type="term" value="P:intracellular calcium ion homeostasis"/>
    <property type="evidence" value="ECO:0007669"/>
    <property type="project" value="TreeGrafter"/>
</dbReference>
<keyword evidence="5 9" id="KW-0106">Calcium</keyword>
<evidence type="ECO:0000256" key="9">
    <source>
        <dbReference type="RuleBase" id="RU365028"/>
    </source>
</evidence>
<feature type="transmembrane region" description="Helical" evidence="9">
    <location>
        <begin position="247"/>
        <end position="265"/>
    </location>
</feature>
<accession>A0A024JSJ9</accession>
<keyword evidence="6 9" id="KW-1133">Transmembrane helix</keyword>
<dbReference type="RefSeq" id="WP_036465689.1">
    <property type="nucleotide sequence ID" value="NZ_HG964446.1"/>
</dbReference>
<reference evidence="12 13" key="3">
    <citation type="submission" date="2016-01" db="EMBL/GenBank/DDBJ databases">
        <title>The new phylogeny of the genus Mycobacterium.</title>
        <authorList>
            <person name="Tarcisio F."/>
            <person name="Conor M."/>
            <person name="Antonella G."/>
            <person name="Elisabetta G."/>
            <person name="Giulia F.S."/>
            <person name="Sara T."/>
            <person name="Anna F."/>
            <person name="Clotilde B."/>
            <person name="Roberto B."/>
            <person name="Veronica D.S."/>
            <person name="Fabio R."/>
            <person name="Monica P."/>
            <person name="Olivier J."/>
            <person name="Enrico T."/>
            <person name="Nicola S."/>
        </authorList>
    </citation>
    <scope>NUCLEOTIDE SEQUENCE [LARGE SCALE GENOMIC DNA]</scope>
    <source>
        <strain evidence="12 13">DSM 44626</strain>
    </source>
</reference>
<comment type="similarity">
    <text evidence="9">Belongs to the Ca(2+):cation antiporter (CaCA) (TC 2.A.19) family.</text>
</comment>
<name>A0A024JSJ9_9MYCO</name>
<dbReference type="Pfam" id="PF01699">
    <property type="entry name" value="Na_Ca_ex"/>
    <property type="match status" value="2"/>
</dbReference>
<dbReference type="InterPro" id="IPR044880">
    <property type="entry name" value="NCX_ion-bd_dom_sf"/>
</dbReference>
<comment type="caution">
    <text evidence="9">Lacks conserved residue(s) required for the propagation of feature annotation.</text>
</comment>